<evidence type="ECO:0000313" key="2">
    <source>
        <dbReference type="EMBL" id="KZL81016.1"/>
    </source>
</evidence>
<dbReference type="EMBL" id="LFIW01001782">
    <property type="protein sequence ID" value="KZL81016.1"/>
    <property type="molecule type" value="Genomic_DNA"/>
</dbReference>
<feature type="compositionally biased region" description="Basic and acidic residues" evidence="1">
    <location>
        <begin position="371"/>
        <end position="387"/>
    </location>
</feature>
<feature type="region of interest" description="Disordered" evidence="1">
    <location>
        <begin position="168"/>
        <end position="188"/>
    </location>
</feature>
<feature type="compositionally biased region" description="Polar residues" evidence="1">
    <location>
        <begin position="444"/>
        <end position="456"/>
    </location>
</feature>
<name>A0A167B8I1_COLIC</name>
<feature type="compositionally biased region" description="Polar residues" evidence="1">
    <location>
        <begin position="557"/>
        <end position="570"/>
    </location>
</feature>
<dbReference type="Proteomes" id="UP000076584">
    <property type="component" value="Unassembled WGS sequence"/>
</dbReference>
<dbReference type="AlphaFoldDB" id="A0A167B8I1"/>
<sequence>MGHLDPTFANCFAVLFGIELKQAPPEVRSSLELVRTCYSDLQYLVELRNELLSLLQRNHRIIQRVDNIIEAAQTGLVEVCGIVEKCRPQITKGKITLKSRVSWILRDCAEIEGQSPVVGRLHASVLAELNFLRQIALFAPATPTIHEENLARESTQVSDMFAMLGDLTSEKNKSGPKPLVTKSQRNSSSLDTGAIHNLTANMGQVPPMQSLAITSSSRPPPYLSCPSSSVSGVHIEVELAPNPLLSSASTFTVPPDQPQIQPGEMFSSAKSICDRGVVIDSSDADGLSLLLMDYPKAPLSPPLKSLASNAPMYSAESTSLHQANSSVSSIALEDDVLSFQGSLSRSVLWTDSMVSLESSTQRQESPVTSMRRQDQLADNDHRGDRDSISSLSNAVTAQPSPLSQKETALSSPRHLVSRKPLQRHRTQSSSSRPHTSQSCRPRHNSGSAESAASTYSLADPSHRAQLLSNIPSDMIYGQNDICGDSYRPSMAWQGSQNNGYRSHHYSEESSLIDQQFHALAPTQRNERQLIGFENEQPRQKTPDQPPHFSNCLEQTVRQGHSNKDSTVSNSLKKEASGPRGVFEMMGSIPSELRGSGHADASINPLYHSLAAINREPQELSSVRFDLDPIELP</sequence>
<accession>A0A167B8I1</accession>
<feature type="region of interest" description="Disordered" evidence="1">
    <location>
        <begin position="557"/>
        <end position="585"/>
    </location>
</feature>
<gene>
    <name evidence="2" type="ORF">CI238_03358</name>
</gene>
<keyword evidence="3" id="KW-1185">Reference proteome</keyword>
<proteinExistence type="predicted"/>
<feature type="compositionally biased region" description="Basic residues" evidence="1">
    <location>
        <begin position="415"/>
        <end position="426"/>
    </location>
</feature>
<feature type="compositionally biased region" description="Low complexity" evidence="1">
    <location>
        <begin position="427"/>
        <end position="438"/>
    </location>
</feature>
<evidence type="ECO:0000256" key="1">
    <source>
        <dbReference type="SAM" id="MobiDB-lite"/>
    </source>
</evidence>
<organism evidence="2 3">
    <name type="scientific">Colletotrichum incanum</name>
    <name type="common">Soybean anthracnose fungus</name>
    <dbReference type="NCBI Taxonomy" id="1573173"/>
    <lineage>
        <taxon>Eukaryota</taxon>
        <taxon>Fungi</taxon>
        <taxon>Dikarya</taxon>
        <taxon>Ascomycota</taxon>
        <taxon>Pezizomycotina</taxon>
        <taxon>Sordariomycetes</taxon>
        <taxon>Hypocreomycetidae</taxon>
        <taxon>Glomerellales</taxon>
        <taxon>Glomerellaceae</taxon>
        <taxon>Colletotrichum</taxon>
        <taxon>Colletotrichum spaethianum species complex</taxon>
    </lineage>
</organism>
<feature type="compositionally biased region" description="Polar residues" evidence="1">
    <location>
        <begin position="388"/>
        <end position="410"/>
    </location>
</feature>
<feature type="compositionally biased region" description="Polar residues" evidence="1">
    <location>
        <begin position="356"/>
        <end position="370"/>
    </location>
</feature>
<reference evidence="2 3" key="1">
    <citation type="submission" date="2015-06" db="EMBL/GenBank/DDBJ databases">
        <title>Survival trade-offs in plant roots during colonization by closely related pathogenic and mutualistic fungi.</title>
        <authorList>
            <person name="Hacquard S."/>
            <person name="Kracher B."/>
            <person name="Hiruma K."/>
            <person name="Weinman A."/>
            <person name="Muench P."/>
            <person name="Garrido Oter R."/>
            <person name="Ver Loren van Themaat E."/>
            <person name="Dallerey J.-F."/>
            <person name="Damm U."/>
            <person name="Henrissat B."/>
            <person name="Lespinet O."/>
            <person name="Thon M."/>
            <person name="Kemen E."/>
            <person name="McHardy A.C."/>
            <person name="Schulze-Lefert P."/>
            <person name="O'Connell R.J."/>
        </authorList>
    </citation>
    <scope>NUCLEOTIDE SEQUENCE [LARGE SCALE GENOMIC DNA]</scope>
    <source>
        <strain evidence="2 3">MAFF 238704</strain>
    </source>
</reference>
<protein>
    <submittedName>
        <fullName evidence="2">Uncharacterized protein</fullName>
    </submittedName>
</protein>
<comment type="caution">
    <text evidence="2">The sequence shown here is derived from an EMBL/GenBank/DDBJ whole genome shotgun (WGS) entry which is preliminary data.</text>
</comment>
<feature type="region of interest" description="Disordered" evidence="1">
    <location>
        <begin position="356"/>
        <end position="456"/>
    </location>
</feature>
<evidence type="ECO:0000313" key="3">
    <source>
        <dbReference type="Proteomes" id="UP000076584"/>
    </source>
</evidence>